<dbReference type="InterPro" id="IPR016098">
    <property type="entry name" value="CAP/MinC_C"/>
</dbReference>
<dbReference type="PANTHER" id="PTHR16052">
    <property type="entry name" value="TBCC DOMAIN-CONTAINING PROTEIN 1"/>
    <property type="match status" value="1"/>
</dbReference>
<feature type="domain" description="C-CAP/cofactor C-like" evidence="8">
    <location>
        <begin position="303"/>
        <end position="440"/>
    </location>
</feature>
<dbReference type="Proteomes" id="UP001177003">
    <property type="component" value="Chromosome 5"/>
</dbReference>
<reference evidence="9" key="1">
    <citation type="submission" date="2023-04" db="EMBL/GenBank/DDBJ databases">
        <authorList>
            <person name="Vijverberg K."/>
            <person name="Xiong W."/>
            <person name="Schranz E."/>
        </authorList>
    </citation>
    <scope>NUCLEOTIDE SEQUENCE</scope>
</reference>
<dbReference type="Pfam" id="PF07986">
    <property type="entry name" value="TBCC"/>
    <property type="match status" value="1"/>
</dbReference>
<dbReference type="PROSITE" id="PS51329">
    <property type="entry name" value="C_CAP_COFACTOR_C"/>
    <property type="match status" value="1"/>
</dbReference>
<dbReference type="GO" id="GO:0000922">
    <property type="term" value="C:spindle pole"/>
    <property type="evidence" value="ECO:0007669"/>
    <property type="project" value="UniProtKB-SubCell"/>
</dbReference>
<dbReference type="InterPro" id="IPR006599">
    <property type="entry name" value="CARP_motif"/>
</dbReference>
<comment type="subcellular location">
    <subcellularLocation>
        <location evidence="1">Cytoplasm</location>
        <location evidence="1">Cytoskeleton</location>
        <location evidence="1">Microtubule organizing center</location>
        <location evidence="1">Centrosome</location>
    </subcellularLocation>
    <subcellularLocation>
        <location evidence="2">Cytoplasm</location>
        <location evidence="2">Cytoskeleton</location>
        <location evidence="2">Spindle pole</location>
    </subcellularLocation>
</comment>
<keyword evidence="5" id="KW-0963">Cytoplasm</keyword>
<evidence type="ECO:0000256" key="7">
    <source>
        <dbReference type="SAM" id="MobiDB-lite"/>
    </source>
</evidence>
<dbReference type="InterPro" id="IPR008491">
    <property type="entry name" value="CDK5RAP3"/>
</dbReference>
<dbReference type="InterPro" id="IPR017901">
    <property type="entry name" value="C-CAP_CF_C-like"/>
</dbReference>
<evidence type="ECO:0000256" key="2">
    <source>
        <dbReference type="ARBA" id="ARBA00004647"/>
    </source>
</evidence>
<dbReference type="InterPro" id="IPR012945">
    <property type="entry name" value="Tubulin-bd_cofactor_C_dom"/>
</dbReference>
<dbReference type="SMART" id="SM00673">
    <property type="entry name" value="CARP"/>
    <property type="match status" value="2"/>
</dbReference>
<name>A0AA35Z8F0_LACSI</name>
<proteinExistence type="inferred from homology"/>
<evidence type="ECO:0000256" key="3">
    <source>
        <dbReference type="ARBA" id="ARBA00008848"/>
    </source>
</evidence>
<dbReference type="AlphaFoldDB" id="A0AA35Z8F0"/>
<evidence type="ECO:0000256" key="5">
    <source>
        <dbReference type="ARBA" id="ARBA00022490"/>
    </source>
</evidence>
<dbReference type="PANTHER" id="PTHR16052:SF0">
    <property type="entry name" value="TBCC DOMAIN-CONTAINING PROTEIN 1"/>
    <property type="match status" value="1"/>
</dbReference>
<evidence type="ECO:0000259" key="8">
    <source>
        <dbReference type="PROSITE" id="PS51329"/>
    </source>
</evidence>
<evidence type="ECO:0000256" key="4">
    <source>
        <dbReference type="ARBA" id="ARBA00017559"/>
    </source>
</evidence>
<sequence>MADTTAPPGQPSTPSQPSVYIHPRREPFEHGLIPLPKLIFTDGSQTLTSLRDKLLQFPSTNNQHHRINSAVVSESLQISPEHARLVLDIIASVLHSDSDPLVSAKPDEVDAVGVNVYDLIIFLYIQSYKRLLPRGHKDSAAVADVWPSTSAFDGFLSALTPLQLVRSNSRRSMPSQADEEAHQLNYLQKHLGNIISLLSDSVEGEGEGEDSMVLSMEKFEHLGFLLYFGEKGFEKLPLSQNAPFFANSDPDMPAAPVPASQVHDWILQNISDALERISERAAAKENGQTSPSDQDVLMTDASPNFKSSTSAKGPSFIEGISKQSYVKQASEINGSFVKVVNCHESVIYVLAPLKYATIYGCSDATIVLGPVGKAVRIEHCERVHVISAAKRICIANCRECVFFLGVNQQPLIVGDNHKLQVAPYNTFYPQLEEHMKEVGIEATPNRWGEPVALGLIDPHDSLSHPAGGSDCQAESATHLDPDQFTSFLIPNWLEGQASGPTKDNPFPLPDVYMTCQRRNENNLVEVKQILREAPLEDSRKKELSNALHVYFKDWLYASGNIRQLYCLQEPLALRQERQPTEFNSKKMQNPDDVRNLPIDIAFARLGEWLVDRKRIPSDWRKRVAVVKAKISAAFQSLPKDVDPFFQTLDLDGIGYLEAKKIYDILLKSTPESRNIFGRLSGDAGAWEAIVHAFEKDHIYLGEAAQIMVQNVNYEIPYQKKLVQRTQQQLAELERKEADIKRNAALSAAKYAEACHELGLQGINVKLELLETATTSLPDTFSKMLQVLNCDSVSEAIEFYSNFVKDAHTEKDKDPETVLPNLRDIIDNPPPLEVSAASEVLASVNAQTNPNNEMSFEGDAAGDSIDWDITLDSSQIDWDIGTVEDSGDGFGAYEIVDASEIPESSLKDGMESDETNKEKMVSEISWDIGVENLEDESTQNSALIDVIPSGMNVLNQSQGVKVRSRLLETEYRSRILDDLFEIKAFLNQRIMELTNTETLSLQHQVQAVAPFVLQQYTSDAIQSMLSDVSSAISLLTNKKTRDLIMILNSKRFLERLVSTLEEKKHHEAKLKEGLKDLAIKRMELQNSLSSVWPKQEAAVAKTRELKKVCETTLSSMFDERPVKIIGEINSMLSIAGA</sequence>
<evidence type="ECO:0000313" key="10">
    <source>
        <dbReference type="Proteomes" id="UP001177003"/>
    </source>
</evidence>
<feature type="region of interest" description="Disordered" evidence="7">
    <location>
        <begin position="1"/>
        <end position="21"/>
    </location>
</feature>
<feature type="compositionally biased region" description="Low complexity" evidence="7">
    <location>
        <begin position="1"/>
        <end position="18"/>
    </location>
</feature>
<evidence type="ECO:0000256" key="6">
    <source>
        <dbReference type="ARBA" id="ARBA00023212"/>
    </source>
</evidence>
<keyword evidence="10" id="KW-1185">Reference proteome</keyword>
<dbReference type="EMBL" id="OX465081">
    <property type="protein sequence ID" value="CAI9287834.1"/>
    <property type="molecule type" value="Genomic_DNA"/>
</dbReference>
<dbReference type="Gene3D" id="2.160.20.70">
    <property type="match status" value="1"/>
</dbReference>
<evidence type="ECO:0000256" key="1">
    <source>
        <dbReference type="ARBA" id="ARBA00004300"/>
    </source>
</evidence>
<dbReference type="Pfam" id="PF05600">
    <property type="entry name" value="CDK5RAP3"/>
    <property type="match status" value="1"/>
</dbReference>
<gene>
    <name evidence="9" type="ORF">LSALG_LOCUS27171</name>
</gene>
<keyword evidence="6" id="KW-0206">Cytoskeleton</keyword>
<protein>
    <recommendedName>
        <fullName evidence="4">TBCC domain-containing protein 1</fullName>
    </recommendedName>
</protein>
<accession>A0AA35Z8F0</accession>
<evidence type="ECO:0000313" key="9">
    <source>
        <dbReference type="EMBL" id="CAI9287834.1"/>
    </source>
</evidence>
<dbReference type="InterPro" id="IPR039589">
    <property type="entry name" value="TBCC1"/>
</dbReference>
<comment type="similarity">
    <text evidence="3">Belongs to the TBCC family.</text>
</comment>
<organism evidence="9 10">
    <name type="scientific">Lactuca saligna</name>
    <name type="common">Willowleaf lettuce</name>
    <dbReference type="NCBI Taxonomy" id="75948"/>
    <lineage>
        <taxon>Eukaryota</taxon>
        <taxon>Viridiplantae</taxon>
        <taxon>Streptophyta</taxon>
        <taxon>Embryophyta</taxon>
        <taxon>Tracheophyta</taxon>
        <taxon>Spermatophyta</taxon>
        <taxon>Magnoliopsida</taxon>
        <taxon>eudicotyledons</taxon>
        <taxon>Gunneridae</taxon>
        <taxon>Pentapetalae</taxon>
        <taxon>asterids</taxon>
        <taxon>campanulids</taxon>
        <taxon>Asterales</taxon>
        <taxon>Asteraceae</taxon>
        <taxon>Cichorioideae</taxon>
        <taxon>Cichorieae</taxon>
        <taxon>Lactucinae</taxon>
        <taxon>Lactuca</taxon>
    </lineage>
</organism>